<dbReference type="PANTHER" id="PTHR30075">
    <property type="entry name" value="GLYCYL-TRNA SYNTHETASE"/>
    <property type="match status" value="1"/>
</dbReference>
<feature type="domain" description="DALR anticodon binding" evidence="11">
    <location>
        <begin position="581"/>
        <end position="677"/>
    </location>
</feature>
<comment type="catalytic activity">
    <reaction evidence="9 10">
        <text>tRNA(Gly) + glycine + ATP = glycyl-tRNA(Gly) + AMP + diphosphate</text>
        <dbReference type="Rhea" id="RHEA:16013"/>
        <dbReference type="Rhea" id="RHEA-COMP:9664"/>
        <dbReference type="Rhea" id="RHEA-COMP:9683"/>
        <dbReference type="ChEBI" id="CHEBI:30616"/>
        <dbReference type="ChEBI" id="CHEBI:33019"/>
        <dbReference type="ChEBI" id="CHEBI:57305"/>
        <dbReference type="ChEBI" id="CHEBI:78442"/>
        <dbReference type="ChEBI" id="CHEBI:78522"/>
        <dbReference type="ChEBI" id="CHEBI:456215"/>
        <dbReference type="EC" id="6.1.1.14"/>
    </reaction>
</comment>
<dbReference type="GO" id="GO:0006426">
    <property type="term" value="P:glycyl-tRNA aminoacylation"/>
    <property type="evidence" value="ECO:0007669"/>
    <property type="project" value="UniProtKB-UniRule"/>
</dbReference>
<evidence type="ECO:0000256" key="7">
    <source>
        <dbReference type="ARBA" id="ARBA00022917"/>
    </source>
</evidence>
<keyword evidence="5 10" id="KW-0547">Nucleotide-binding</keyword>
<dbReference type="Proteomes" id="UP000448867">
    <property type="component" value="Unassembled WGS sequence"/>
</dbReference>
<comment type="subunit">
    <text evidence="10">Tetramer of two alpha and two beta subunits.</text>
</comment>
<keyword evidence="3 10" id="KW-0963">Cytoplasm</keyword>
<keyword evidence="6 10" id="KW-0067">ATP-binding</keyword>
<comment type="subcellular location">
    <subcellularLocation>
        <location evidence="1 10">Cytoplasm</location>
    </subcellularLocation>
</comment>
<dbReference type="EC" id="6.1.1.14" evidence="10"/>
<keyword evidence="13" id="KW-1185">Reference proteome</keyword>
<evidence type="ECO:0000256" key="6">
    <source>
        <dbReference type="ARBA" id="ARBA00022840"/>
    </source>
</evidence>
<dbReference type="Pfam" id="PF02092">
    <property type="entry name" value="tRNA_synt_2f"/>
    <property type="match status" value="1"/>
</dbReference>
<dbReference type="OrthoDB" id="9775440at2"/>
<evidence type="ECO:0000256" key="3">
    <source>
        <dbReference type="ARBA" id="ARBA00022490"/>
    </source>
</evidence>
<comment type="caution">
    <text evidence="12">The sequence shown here is derived from an EMBL/GenBank/DDBJ whole genome shotgun (WGS) entry which is preliminary data.</text>
</comment>
<protein>
    <recommendedName>
        <fullName evidence="10">Glycine--tRNA ligase beta subunit</fullName>
        <ecNumber evidence="10">6.1.1.14</ecNumber>
    </recommendedName>
    <alternativeName>
        <fullName evidence="10">Glycyl-tRNA synthetase beta subunit</fullName>
        <shortName evidence="10">GlyRS</shortName>
    </alternativeName>
</protein>
<proteinExistence type="inferred from homology"/>
<dbReference type="Pfam" id="PF05746">
    <property type="entry name" value="DALR_1"/>
    <property type="match status" value="1"/>
</dbReference>
<evidence type="ECO:0000256" key="4">
    <source>
        <dbReference type="ARBA" id="ARBA00022598"/>
    </source>
</evidence>
<dbReference type="GO" id="GO:0005524">
    <property type="term" value="F:ATP binding"/>
    <property type="evidence" value="ECO:0007669"/>
    <property type="project" value="UniProtKB-UniRule"/>
</dbReference>
<evidence type="ECO:0000256" key="10">
    <source>
        <dbReference type="HAMAP-Rule" id="MF_00255"/>
    </source>
</evidence>
<evidence type="ECO:0000313" key="13">
    <source>
        <dbReference type="Proteomes" id="UP000448867"/>
    </source>
</evidence>
<dbReference type="InterPro" id="IPR008909">
    <property type="entry name" value="DALR_anticod-bd"/>
</dbReference>
<dbReference type="RefSeq" id="WP_154306440.1">
    <property type="nucleotide sequence ID" value="NZ_WKKI01000004.1"/>
</dbReference>
<dbReference type="InterPro" id="IPR015944">
    <property type="entry name" value="Gly-tRNA-synth_bsu"/>
</dbReference>
<keyword evidence="8 10" id="KW-0030">Aminoacyl-tRNA synthetase</keyword>
<comment type="similarity">
    <text evidence="2 10">Belongs to the class-II aminoacyl-tRNA synthetase family.</text>
</comment>
<gene>
    <name evidence="10" type="primary">glyS</name>
    <name evidence="12" type="ORF">GJU40_03815</name>
</gene>
<dbReference type="AlphaFoldDB" id="A0A7X2IWU8"/>
<sequence>MNRQDFLLEIGLEELPARFVTDASTQLKSKVEAWLKDNRISYAEAVPFSTPRRLAVLVKEAAEKQDDIEEEAKGPARKIAIDSEGNWTKAAIGFTRGQGASVEDIFFKEINGIEYVHVQKHIAGGETLSLLAKDLPAIITGLSFPKNMRWGNSDLRYARPIKWIAALFGEKLISFEVAGVQSSVHTWGHRFLGGKASISEPSQYRAVLKEQFVEGDAKARKSCIREQLKALELQHSWIIPVDEELLEEVNNLVEYPTALYGSFEEEYLTLPQEVLITSMKEHQRYFPVKNADGKLLPHFVTVRNGDDRSLDAVARGNEKVLKARLSDANFFYKEDQKLSISTAMEKLERVVFHEKLGTVGDKVRRIVKLSQQIGEQLNFTDEELMLLERAAGICKFDLVSHMVYEFPELQGMMGEKYALLAGEAPEVAAAINEHYQPRFAEDAAPASRIGAVVALADKLDSIAGFFSIGNIPTGSQDPYALRRQASGIVQILLAKRWRLSFPELAEMALALFEAGGHEDAQKDILQFFRMRMKHVLGEEGVRYDLIDAVLGSKHQEATALFAKAKVLEAASGKEGFKETVEALARVLNISSKGTKGEIQENLFENEHEKKLYHNFKQLEIRLQTLEEKADYDSVFSELNALEPAIRQYFEHTMVMAPDTALQSNRLSQMVHLAEAIKSFADMNAVIVK</sequence>
<dbReference type="SUPFAM" id="SSF109604">
    <property type="entry name" value="HD-domain/PDEase-like"/>
    <property type="match status" value="1"/>
</dbReference>
<dbReference type="PANTHER" id="PTHR30075:SF2">
    <property type="entry name" value="GLYCINE--TRNA LIGASE, CHLOROPLASTIC_MITOCHONDRIAL 2"/>
    <property type="match status" value="1"/>
</dbReference>
<evidence type="ECO:0000256" key="8">
    <source>
        <dbReference type="ARBA" id="ARBA00023146"/>
    </source>
</evidence>
<dbReference type="GO" id="GO:0004814">
    <property type="term" value="F:arginine-tRNA ligase activity"/>
    <property type="evidence" value="ECO:0007669"/>
    <property type="project" value="InterPro"/>
</dbReference>
<evidence type="ECO:0000256" key="5">
    <source>
        <dbReference type="ARBA" id="ARBA00022741"/>
    </source>
</evidence>
<dbReference type="InterPro" id="IPR006194">
    <property type="entry name" value="Gly-tRNA-synth_heterodimer"/>
</dbReference>
<evidence type="ECO:0000313" key="12">
    <source>
        <dbReference type="EMBL" id="MRX71298.1"/>
    </source>
</evidence>
<keyword evidence="7 10" id="KW-0648">Protein biosynthesis</keyword>
<evidence type="ECO:0000256" key="1">
    <source>
        <dbReference type="ARBA" id="ARBA00004496"/>
    </source>
</evidence>
<dbReference type="HAMAP" id="MF_00255">
    <property type="entry name" value="Gly_tRNA_synth_beta"/>
    <property type="match status" value="1"/>
</dbReference>
<dbReference type="GO" id="GO:0006420">
    <property type="term" value="P:arginyl-tRNA aminoacylation"/>
    <property type="evidence" value="ECO:0007669"/>
    <property type="project" value="InterPro"/>
</dbReference>
<evidence type="ECO:0000256" key="9">
    <source>
        <dbReference type="ARBA" id="ARBA00047937"/>
    </source>
</evidence>
<dbReference type="PRINTS" id="PR01045">
    <property type="entry name" value="TRNASYNTHGB"/>
</dbReference>
<name>A0A7X2IWU8_9BACI</name>
<dbReference type="EMBL" id="WKKI01000004">
    <property type="protein sequence ID" value="MRX71298.1"/>
    <property type="molecule type" value="Genomic_DNA"/>
</dbReference>
<accession>A0A7X2IWU8</accession>
<evidence type="ECO:0000256" key="2">
    <source>
        <dbReference type="ARBA" id="ARBA00008226"/>
    </source>
</evidence>
<dbReference type="PROSITE" id="PS50861">
    <property type="entry name" value="AA_TRNA_LIGASE_II_GLYAB"/>
    <property type="match status" value="1"/>
</dbReference>
<reference evidence="12 13" key="1">
    <citation type="submission" date="2019-11" db="EMBL/GenBank/DDBJ databases">
        <title>Bacillus lacus genome.</title>
        <authorList>
            <person name="Allen C.J."/>
            <person name="Newman J.D."/>
        </authorList>
    </citation>
    <scope>NUCLEOTIDE SEQUENCE [LARGE SCALE GENOMIC DNA]</scope>
    <source>
        <strain evidence="12 13">KCTC 33946</strain>
    </source>
</reference>
<dbReference type="GO" id="GO:0004820">
    <property type="term" value="F:glycine-tRNA ligase activity"/>
    <property type="evidence" value="ECO:0007669"/>
    <property type="project" value="UniProtKB-UniRule"/>
</dbReference>
<organism evidence="12 13">
    <name type="scientific">Metabacillus lacus</name>
    <dbReference type="NCBI Taxonomy" id="1983721"/>
    <lineage>
        <taxon>Bacteria</taxon>
        <taxon>Bacillati</taxon>
        <taxon>Bacillota</taxon>
        <taxon>Bacilli</taxon>
        <taxon>Bacillales</taxon>
        <taxon>Bacillaceae</taxon>
        <taxon>Metabacillus</taxon>
    </lineage>
</organism>
<dbReference type="NCBIfam" id="TIGR00211">
    <property type="entry name" value="glyS"/>
    <property type="match status" value="1"/>
</dbReference>
<keyword evidence="4 10" id="KW-0436">Ligase</keyword>
<dbReference type="GO" id="GO:0005829">
    <property type="term" value="C:cytosol"/>
    <property type="evidence" value="ECO:0007669"/>
    <property type="project" value="TreeGrafter"/>
</dbReference>
<evidence type="ECO:0000259" key="11">
    <source>
        <dbReference type="Pfam" id="PF05746"/>
    </source>
</evidence>